<comment type="similarity">
    <text evidence="1">Belongs to the TolB family.</text>
</comment>
<comment type="caution">
    <text evidence="3">The sequence shown here is derived from an EMBL/GenBank/DDBJ whole genome shotgun (WGS) entry which is preliminary data.</text>
</comment>
<evidence type="ECO:0000256" key="2">
    <source>
        <dbReference type="SAM" id="MobiDB-lite"/>
    </source>
</evidence>
<dbReference type="Proteomes" id="UP001339911">
    <property type="component" value="Unassembled WGS sequence"/>
</dbReference>
<dbReference type="EMBL" id="JAZGQL010000005">
    <property type="protein sequence ID" value="MEE6307040.1"/>
    <property type="molecule type" value="Genomic_DNA"/>
</dbReference>
<accession>A0ABU7SAR9</accession>
<dbReference type="InterPro" id="IPR011659">
    <property type="entry name" value="WD40"/>
</dbReference>
<reference evidence="3 4" key="1">
    <citation type="submission" date="2024-01" db="EMBL/GenBank/DDBJ databases">
        <title>Genome insights into Plantactinospora veratri sp. nov.</title>
        <authorList>
            <person name="Wang L."/>
        </authorList>
    </citation>
    <scope>NUCLEOTIDE SEQUENCE [LARGE SCALE GENOMIC DNA]</scope>
    <source>
        <strain evidence="3 4">NEAU-FHS4</strain>
    </source>
</reference>
<evidence type="ECO:0000256" key="1">
    <source>
        <dbReference type="ARBA" id="ARBA00009820"/>
    </source>
</evidence>
<dbReference type="RefSeq" id="WP_331207348.1">
    <property type="nucleotide sequence ID" value="NZ_JAZGQL010000005.1"/>
</dbReference>
<feature type="compositionally biased region" description="Polar residues" evidence="2">
    <location>
        <begin position="209"/>
        <end position="223"/>
    </location>
</feature>
<organism evidence="3 4">
    <name type="scientific">Plantactinospora veratri</name>
    <dbReference type="NCBI Taxonomy" id="1436122"/>
    <lineage>
        <taxon>Bacteria</taxon>
        <taxon>Bacillati</taxon>
        <taxon>Actinomycetota</taxon>
        <taxon>Actinomycetes</taxon>
        <taxon>Micromonosporales</taxon>
        <taxon>Micromonosporaceae</taxon>
        <taxon>Plantactinospora</taxon>
    </lineage>
</organism>
<feature type="non-terminal residue" evidence="3">
    <location>
        <position position="1"/>
    </location>
</feature>
<dbReference type="Pfam" id="PF07676">
    <property type="entry name" value="PD40"/>
    <property type="match status" value="1"/>
</dbReference>
<name>A0ABU7SAR9_9ACTN</name>
<proteinExistence type="inferred from homology"/>
<sequence>GSASPSVSPSVSVAVPRSGPAGTSRPPTGPSIPGLPGSLYYTDGDRLLRLTRTGLRTVLTTGAHNANVSPDGNHIAYIDDNDNVIVTDRNGNHRRTVMNNSIQHGYAPAWSPDSRKLLVASSTTPHQTTLGTLTIATTTFTPLTRQLHDAIHPLWSADGRHLGYATGTCQIGTADHTGRNARTTPTFGSHDTTTNPQRRRSCDPLSISPDGTQIAVNQRTGDQTDGDIARDLTANTTIDTHTGANITLPVTGTITAIHYQPDSSILVRTRTGNTHHLTLLNPDHTTRTRVTEPTTTKNLHLLTHTPH</sequence>
<feature type="compositionally biased region" description="Low complexity" evidence="2">
    <location>
        <begin position="1"/>
        <end position="21"/>
    </location>
</feature>
<dbReference type="PANTHER" id="PTHR36842">
    <property type="entry name" value="PROTEIN TOLB HOMOLOG"/>
    <property type="match status" value="1"/>
</dbReference>
<feature type="region of interest" description="Disordered" evidence="2">
    <location>
        <begin position="175"/>
        <end position="225"/>
    </location>
</feature>
<dbReference type="SUPFAM" id="SSF82171">
    <property type="entry name" value="DPP6 N-terminal domain-like"/>
    <property type="match status" value="1"/>
</dbReference>
<gene>
    <name evidence="3" type="ORF">V1634_09415</name>
</gene>
<feature type="region of interest" description="Disordered" evidence="2">
    <location>
        <begin position="1"/>
        <end position="36"/>
    </location>
</feature>
<protein>
    <submittedName>
        <fullName evidence="3">Uncharacterized protein</fullName>
    </submittedName>
</protein>
<feature type="compositionally biased region" description="Polar residues" evidence="2">
    <location>
        <begin position="180"/>
        <end position="196"/>
    </location>
</feature>
<evidence type="ECO:0000313" key="3">
    <source>
        <dbReference type="EMBL" id="MEE6307040.1"/>
    </source>
</evidence>
<evidence type="ECO:0000313" key="4">
    <source>
        <dbReference type="Proteomes" id="UP001339911"/>
    </source>
</evidence>
<keyword evidence="4" id="KW-1185">Reference proteome</keyword>
<dbReference type="PANTHER" id="PTHR36842:SF1">
    <property type="entry name" value="PROTEIN TOLB"/>
    <property type="match status" value="1"/>
</dbReference>
<dbReference type="InterPro" id="IPR011042">
    <property type="entry name" value="6-blade_b-propeller_TolB-like"/>
</dbReference>
<dbReference type="Gene3D" id="2.120.10.30">
    <property type="entry name" value="TolB, C-terminal domain"/>
    <property type="match status" value="1"/>
</dbReference>